<dbReference type="PROSITE" id="PS50097">
    <property type="entry name" value="BTB"/>
    <property type="match status" value="1"/>
</dbReference>
<sequence length="407" mass="45346">MGKNKHSNRGADASTTTNETPKKTNHSEPNVPSDVVTIATDGRRNEANVSTSTGNGSASIVGDLSGNTSPGLKRASHHGHSTPTESIRWLDFQTSDLQVMVAETEVFRVHQEILAAHSTFFREQLQVSVEKDGLVSAPRTGDVPVVVLREICVDAFVNVISLIYPPPSVDTRRAFTRIQTEELLQTAYALGMPGVMQVAMETLAGDHNYTPILLFELAKRYGLVKWQLHCVRELVYRTRPLGDEEALAIGTVATARIARLREIWRAGIFARFEPVQSDSLAEPKPHHSGEDSDLVRWSTFGKSEEPRPELGRCQQVILEALKVVFNIDGPKSEFERYLIQEESSIMRNLAEWLRLGRIGGGMALCRGCMGSIDRAIRMYCRKDEMDARIEREIRGSPEAVEQPFFDC</sequence>
<dbReference type="SMART" id="SM00225">
    <property type="entry name" value="BTB"/>
    <property type="match status" value="1"/>
</dbReference>
<accession>A0A8H3DE73</accession>
<dbReference type="InterPro" id="IPR011333">
    <property type="entry name" value="SKP1/BTB/POZ_sf"/>
</dbReference>
<dbReference type="InterPro" id="IPR000210">
    <property type="entry name" value="BTB/POZ_dom"/>
</dbReference>
<dbReference type="Proteomes" id="UP000663831">
    <property type="component" value="Unassembled WGS sequence"/>
</dbReference>
<dbReference type="AlphaFoldDB" id="A0A8H3DE73"/>
<proteinExistence type="predicted"/>
<dbReference type="Gene3D" id="3.30.710.10">
    <property type="entry name" value="Potassium Channel Kv1.1, Chain A"/>
    <property type="match status" value="1"/>
</dbReference>
<evidence type="ECO:0000313" key="3">
    <source>
        <dbReference type="EMBL" id="CAE6526760.1"/>
    </source>
</evidence>
<gene>
    <name evidence="3" type="ORF">RDB_LOCUS152528</name>
</gene>
<evidence type="ECO:0000256" key="1">
    <source>
        <dbReference type="SAM" id="MobiDB-lite"/>
    </source>
</evidence>
<feature type="compositionally biased region" description="Polar residues" evidence="1">
    <location>
        <begin position="47"/>
        <end position="58"/>
    </location>
</feature>
<comment type="caution">
    <text evidence="3">The sequence shown here is derived from an EMBL/GenBank/DDBJ whole genome shotgun (WGS) entry which is preliminary data.</text>
</comment>
<feature type="region of interest" description="Disordered" evidence="1">
    <location>
        <begin position="1"/>
        <end position="84"/>
    </location>
</feature>
<dbReference type="SUPFAM" id="SSF54695">
    <property type="entry name" value="POZ domain"/>
    <property type="match status" value="1"/>
</dbReference>
<dbReference type="Pfam" id="PF00651">
    <property type="entry name" value="BTB"/>
    <property type="match status" value="1"/>
</dbReference>
<dbReference type="CDD" id="cd18186">
    <property type="entry name" value="BTB_POZ_ZBTB_KLHL-like"/>
    <property type="match status" value="1"/>
</dbReference>
<dbReference type="EMBL" id="CAJMWV010007088">
    <property type="protein sequence ID" value="CAE6526760.1"/>
    <property type="molecule type" value="Genomic_DNA"/>
</dbReference>
<organism evidence="3 4">
    <name type="scientific">Rhizoctonia solani</name>
    <dbReference type="NCBI Taxonomy" id="456999"/>
    <lineage>
        <taxon>Eukaryota</taxon>
        <taxon>Fungi</taxon>
        <taxon>Dikarya</taxon>
        <taxon>Basidiomycota</taxon>
        <taxon>Agaricomycotina</taxon>
        <taxon>Agaricomycetes</taxon>
        <taxon>Cantharellales</taxon>
        <taxon>Ceratobasidiaceae</taxon>
        <taxon>Rhizoctonia</taxon>
    </lineage>
</organism>
<protein>
    <recommendedName>
        <fullName evidence="2">BTB domain-containing protein</fullName>
    </recommendedName>
</protein>
<name>A0A8H3DE73_9AGAM</name>
<evidence type="ECO:0000313" key="4">
    <source>
        <dbReference type="Proteomes" id="UP000663831"/>
    </source>
</evidence>
<reference evidence="3" key="1">
    <citation type="submission" date="2021-01" db="EMBL/GenBank/DDBJ databases">
        <authorList>
            <person name="Kaushik A."/>
        </authorList>
    </citation>
    <scope>NUCLEOTIDE SEQUENCE</scope>
    <source>
        <strain evidence="3">AG3-1AP</strain>
    </source>
</reference>
<evidence type="ECO:0000259" key="2">
    <source>
        <dbReference type="PROSITE" id="PS50097"/>
    </source>
</evidence>
<feature type="domain" description="BTB" evidence="2">
    <location>
        <begin position="95"/>
        <end position="164"/>
    </location>
</feature>